<protein>
    <recommendedName>
        <fullName evidence="7">Swi5-domain-containing protein</fullName>
    </recommendedName>
</protein>
<dbReference type="GO" id="GO:0034974">
    <property type="term" value="C:Swi5-Swi2 complex"/>
    <property type="evidence" value="ECO:0007669"/>
    <property type="project" value="TreeGrafter"/>
</dbReference>
<evidence type="ECO:0008006" key="7">
    <source>
        <dbReference type="Google" id="ProtNLM"/>
    </source>
</evidence>
<organism evidence="5 6">
    <name type="scientific">Helicocarpus griseus UAMH5409</name>
    <dbReference type="NCBI Taxonomy" id="1447875"/>
    <lineage>
        <taxon>Eukaryota</taxon>
        <taxon>Fungi</taxon>
        <taxon>Dikarya</taxon>
        <taxon>Ascomycota</taxon>
        <taxon>Pezizomycotina</taxon>
        <taxon>Eurotiomycetes</taxon>
        <taxon>Eurotiomycetidae</taxon>
        <taxon>Onygenales</taxon>
        <taxon>Ajellomycetaceae</taxon>
        <taxon>Helicocarpus</taxon>
    </lineage>
</organism>
<keyword evidence="3" id="KW-0234">DNA repair</keyword>
<keyword evidence="2" id="KW-0227">DNA damage</keyword>
<dbReference type="Proteomes" id="UP000223968">
    <property type="component" value="Unassembled WGS sequence"/>
</dbReference>
<dbReference type="GO" id="GO:0000709">
    <property type="term" value="P:meiotic joint molecule formation"/>
    <property type="evidence" value="ECO:0007669"/>
    <property type="project" value="TreeGrafter"/>
</dbReference>
<dbReference type="OrthoDB" id="255837at2759"/>
<feature type="compositionally biased region" description="Polar residues" evidence="4">
    <location>
        <begin position="1"/>
        <end position="14"/>
    </location>
</feature>
<dbReference type="PANTHER" id="PTHR28529">
    <property type="entry name" value="DNA REPAIR PROTEIN SWI5 HOMOLOG"/>
    <property type="match status" value="1"/>
</dbReference>
<evidence type="ECO:0000256" key="2">
    <source>
        <dbReference type="ARBA" id="ARBA00022763"/>
    </source>
</evidence>
<evidence type="ECO:0000313" key="6">
    <source>
        <dbReference type="Proteomes" id="UP000223968"/>
    </source>
</evidence>
<evidence type="ECO:0000313" key="5">
    <source>
        <dbReference type="EMBL" id="PGH13939.1"/>
    </source>
</evidence>
<dbReference type="AlphaFoldDB" id="A0A2B7XYD9"/>
<dbReference type="GO" id="GO:0010772">
    <property type="term" value="P:meiotic DNA recombinase assembly involved in reciprocal meiotic recombination"/>
    <property type="evidence" value="ECO:0007669"/>
    <property type="project" value="TreeGrafter"/>
</dbReference>
<name>A0A2B7XYD9_9EURO</name>
<feature type="compositionally biased region" description="Low complexity" evidence="4">
    <location>
        <begin position="21"/>
        <end position="34"/>
    </location>
</feature>
<accession>A0A2B7XYD9</accession>
<dbReference type="InterPro" id="IPR010760">
    <property type="entry name" value="DNA-repair_Swi5"/>
</dbReference>
<gene>
    <name evidence="5" type="ORF">AJ79_03354</name>
</gene>
<evidence type="ECO:0000256" key="1">
    <source>
        <dbReference type="ARBA" id="ARBA00008060"/>
    </source>
</evidence>
<dbReference type="Gene3D" id="1.20.5.170">
    <property type="match status" value="1"/>
</dbReference>
<evidence type="ECO:0000256" key="3">
    <source>
        <dbReference type="ARBA" id="ARBA00023204"/>
    </source>
</evidence>
<dbReference type="Pfam" id="PF07061">
    <property type="entry name" value="Swi5"/>
    <property type="match status" value="1"/>
</dbReference>
<keyword evidence="6" id="KW-1185">Reference proteome</keyword>
<dbReference type="EMBL" id="PDNB01000040">
    <property type="protein sequence ID" value="PGH13939.1"/>
    <property type="molecule type" value="Genomic_DNA"/>
</dbReference>
<comment type="similarity">
    <text evidence="1">Belongs to the SWI5/SAE3 family.</text>
</comment>
<reference evidence="5 6" key="1">
    <citation type="submission" date="2017-10" db="EMBL/GenBank/DDBJ databases">
        <title>Comparative genomics in systemic dimorphic fungi from Ajellomycetaceae.</title>
        <authorList>
            <person name="Munoz J.F."/>
            <person name="Mcewen J.G."/>
            <person name="Clay O.K."/>
            <person name="Cuomo C.A."/>
        </authorList>
    </citation>
    <scope>NUCLEOTIDE SEQUENCE [LARGE SCALE GENOMIC DNA]</scope>
    <source>
        <strain evidence="5 6">UAMH5409</strain>
    </source>
</reference>
<dbReference type="GO" id="GO:0032798">
    <property type="term" value="C:Swi5-Sfr1 complex"/>
    <property type="evidence" value="ECO:0007669"/>
    <property type="project" value="TreeGrafter"/>
</dbReference>
<proteinExistence type="inferred from homology"/>
<comment type="caution">
    <text evidence="5">The sequence shown here is derived from an EMBL/GenBank/DDBJ whole genome shotgun (WGS) entry which is preliminary data.</text>
</comment>
<dbReference type="PANTHER" id="PTHR28529:SF2">
    <property type="entry name" value="DNA REPAIR PROTEIN SWI5 HOMOLOG"/>
    <property type="match status" value="1"/>
</dbReference>
<feature type="region of interest" description="Disordered" evidence="4">
    <location>
        <begin position="1"/>
        <end position="53"/>
    </location>
</feature>
<dbReference type="STRING" id="1447875.A0A2B7XYD9"/>
<sequence>MTSDQGTSGVQTTDPPTPNHQTPAASTSASTPQSKPESDQTTPTQYSEKHEKMINTLKAKIDALQSEISKTDALLAEAREKLNPPDQTKLSNTETDTAFKDPTAIVQRHIRLLHEYNEIKDIGQGLMGLIAEARGVRHVDVQRDFGIGEKD</sequence>
<evidence type="ECO:0000256" key="4">
    <source>
        <dbReference type="SAM" id="MobiDB-lite"/>
    </source>
</evidence>